<organism evidence="1 2">
    <name type="scientific">Ensete ventricosum</name>
    <name type="common">Abyssinian banana</name>
    <name type="synonym">Musa ensete</name>
    <dbReference type="NCBI Taxonomy" id="4639"/>
    <lineage>
        <taxon>Eukaryota</taxon>
        <taxon>Viridiplantae</taxon>
        <taxon>Streptophyta</taxon>
        <taxon>Embryophyta</taxon>
        <taxon>Tracheophyta</taxon>
        <taxon>Spermatophyta</taxon>
        <taxon>Magnoliopsida</taxon>
        <taxon>Liliopsida</taxon>
        <taxon>Zingiberales</taxon>
        <taxon>Musaceae</taxon>
        <taxon>Ensete</taxon>
    </lineage>
</organism>
<dbReference type="EMBL" id="AMZH03004641">
    <property type="protein sequence ID" value="RRT68605.1"/>
    <property type="molecule type" value="Genomic_DNA"/>
</dbReference>
<reference evidence="1 2" key="1">
    <citation type="journal article" date="2014" name="Agronomy (Basel)">
        <title>A Draft Genome Sequence for Ensete ventricosum, the Drought-Tolerant Tree Against Hunger.</title>
        <authorList>
            <person name="Harrison J."/>
            <person name="Moore K.A."/>
            <person name="Paszkiewicz K."/>
            <person name="Jones T."/>
            <person name="Grant M."/>
            <person name="Ambacheew D."/>
            <person name="Muzemil S."/>
            <person name="Studholme D.J."/>
        </authorList>
    </citation>
    <scope>NUCLEOTIDE SEQUENCE [LARGE SCALE GENOMIC DNA]</scope>
</reference>
<name>A0A426ZXC1_ENSVE</name>
<evidence type="ECO:0000313" key="1">
    <source>
        <dbReference type="EMBL" id="RRT68605.1"/>
    </source>
</evidence>
<protein>
    <submittedName>
        <fullName evidence="1">Uncharacterized protein</fullName>
    </submittedName>
</protein>
<gene>
    <name evidence="1" type="ORF">B296_00038172</name>
</gene>
<accession>A0A426ZXC1</accession>
<proteinExistence type="predicted"/>
<evidence type="ECO:0000313" key="2">
    <source>
        <dbReference type="Proteomes" id="UP000287651"/>
    </source>
</evidence>
<comment type="caution">
    <text evidence="1">The sequence shown here is derived from an EMBL/GenBank/DDBJ whole genome shotgun (WGS) entry which is preliminary data.</text>
</comment>
<dbReference type="AlphaFoldDB" id="A0A426ZXC1"/>
<sequence length="73" mass="8188">MIPLLPLQKFMPLTSVQGKLRASTPCSIFYVESLPIAPPLDLVMHPLMHYLIRDHATTPCRSLSPRSFAKLLS</sequence>
<dbReference type="Proteomes" id="UP000287651">
    <property type="component" value="Unassembled WGS sequence"/>
</dbReference>